<feature type="transmembrane region" description="Helical" evidence="5">
    <location>
        <begin position="196"/>
        <end position="218"/>
    </location>
</feature>
<evidence type="ECO:0000256" key="2">
    <source>
        <dbReference type="ARBA" id="ARBA00022692"/>
    </source>
</evidence>
<dbReference type="STRING" id="913774.A0A0C3D5R1"/>
<feature type="transmembrane region" description="Helical" evidence="5">
    <location>
        <begin position="168"/>
        <end position="190"/>
    </location>
</feature>
<dbReference type="Pfam" id="PF00892">
    <property type="entry name" value="EamA"/>
    <property type="match status" value="2"/>
</dbReference>
<sequence>MAQYNRIPQTSAAKPSQESNIDLLQNMPSSFDVALNEGIDRTLLSPTPTKAADVGLLDPESFRRLSMSTISSMTHSRGVSPFPLPKTENRTWRSAMRRWWGRNQGLVMVTISQAFGALMNVTTRLLETDAGGIGPFQVLFARMSLTALFCLIWMWWKKVPDYPLGPKGVRKLLVARGLTGFFGIFGMYYSLQYLPVADAVVLTFLAPALASYGCYLFLREPFPLSAQYASLISLVGVVLIARPTTFFSSSAPPAPPMTTEAAGITNSTSSYNAGIPSATSSERLSAVCAAMLGVLGSAGAFTALRWIGKRAHVVISVNYFATWCTIVSTLALTLAQPLHLSTNLHFALPSSLRQWGMLIFLGVCGFFTQLLLTNGLAVGGRVNSGRAVNLTYTQMLFALALDKLVFGQSPGWWSLAGSGLILGSAIFVAMQRQEGDAPADEAAISGAEDEEIGMLSMRGRGEARASGGVREELGVM</sequence>
<feature type="transmembrane region" description="Helical" evidence="5">
    <location>
        <begin position="106"/>
        <end position="126"/>
    </location>
</feature>
<evidence type="ECO:0000259" key="6">
    <source>
        <dbReference type="Pfam" id="PF00892"/>
    </source>
</evidence>
<keyword evidence="3 5" id="KW-1133">Transmembrane helix</keyword>
<reference evidence="8" key="2">
    <citation type="submission" date="2015-01" db="EMBL/GenBank/DDBJ databases">
        <title>Evolutionary Origins and Diversification of the Mycorrhizal Mutualists.</title>
        <authorList>
            <consortium name="DOE Joint Genome Institute"/>
            <consortium name="Mycorrhizal Genomics Consortium"/>
            <person name="Kohler A."/>
            <person name="Kuo A."/>
            <person name="Nagy L.G."/>
            <person name="Floudas D."/>
            <person name="Copeland A."/>
            <person name="Barry K.W."/>
            <person name="Cichocki N."/>
            <person name="Veneault-Fourrey C."/>
            <person name="LaButti K."/>
            <person name="Lindquist E.A."/>
            <person name="Lipzen A."/>
            <person name="Lundell T."/>
            <person name="Morin E."/>
            <person name="Murat C."/>
            <person name="Riley R."/>
            <person name="Ohm R."/>
            <person name="Sun H."/>
            <person name="Tunlid A."/>
            <person name="Henrissat B."/>
            <person name="Grigoriev I.V."/>
            <person name="Hibbett D.S."/>
            <person name="Martin F."/>
        </authorList>
    </citation>
    <scope>NUCLEOTIDE SEQUENCE [LARGE SCALE GENOMIC DNA]</scope>
    <source>
        <strain evidence="8">Zn</strain>
    </source>
</reference>
<dbReference type="Proteomes" id="UP000054321">
    <property type="component" value="Unassembled WGS sequence"/>
</dbReference>
<keyword evidence="8" id="KW-1185">Reference proteome</keyword>
<dbReference type="OrthoDB" id="306876at2759"/>
<feature type="transmembrane region" description="Helical" evidence="5">
    <location>
        <begin position="355"/>
        <end position="377"/>
    </location>
</feature>
<evidence type="ECO:0000256" key="1">
    <source>
        <dbReference type="ARBA" id="ARBA00004141"/>
    </source>
</evidence>
<dbReference type="GO" id="GO:0016020">
    <property type="term" value="C:membrane"/>
    <property type="evidence" value="ECO:0007669"/>
    <property type="project" value="UniProtKB-SubCell"/>
</dbReference>
<dbReference type="SUPFAM" id="SSF103481">
    <property type="entry name" value="Multidrug resistance efflux transporter EmrE"/>
    <property type="match status" value="2"/>
</dbReference>
<name>A0A0C3D5R1_OIDMZ</name>
<dbReference type="PANTHER" id="PTHR22911:SF6">
    <property type="entry name" value="SOLUTE CARRIER FAMILY 35 MEMBER G1"/>
    <property type="match status" value="1"/>
</dbReference>
<feature type="transmembrane region" description="Helical" evidence="5">
    <location>
        <begin position="138"/>
        <end position="156"/>
    </location>
</feature>
<organism evidence="7 8">
    <name type="scientific">Oidiodendron maius (strain Zn)</name>
    <dbReference type="NCBI Taxonomy" id="913774"/>
    <lineage>
        <taxon>Eukaryota</taxon>
        <taxon>Fungi</taxon>
        <taxon>Dikarya</taxon>
        <taxon>Ascomycota</taxon>
        <taxon>Pezizomycotina</taxon>
        <taxon>Leotiomycetes</taxon>
        <taxon>Leotiomycetes incertae sedis</taxon>
        <taxon>Myxotrichaceae</taxon>
        <taxon>Oidiodendron</taxon>
    </lineage>
</organism>
<dbReference type="EMBL" id="KN832871">
    <property type="protein sequence ID" value="KIN06634.1"/>
    <property type="molecule type" value="Genomic_DNA"/>
</dbReference>
<dbReference type="InterPro" id="IPR037185">
    <property type="entry name" value="EmrE-like"/>
</dbReference>
<dbReference type="HOGENOM" id="CLU_032828_4_3_1"/>
<accession>A0A0C3D5R1</accession>
<feature type="transmembrane region" description="Helical" evidence="5">
    <location>
        <begin position="284"/>
        <end position="304"/>
    </location>
</feature>
<evidence type="ECO:0000256" key="4">
    <source>
        <dbReference type="ARBA" id="ARBA00023136"/>
    </source>
</evidence>
<dbReference type="PANTHER" id="PTHR22911">
    <property type="entry name" value="ACYL-MALONYL CONDENSING ENZYME-RELATED"/>
    <property type="match status" value="1"/>
</dbReference>
<keyword evidence="2 5" id="KW-0812">Transmembrane</keyword>
<dbReference type="AlphaFoldDB" id="A0A0C3D5R1"/>
<evidence type="ECO:0000313" key="8">
    <source>
        <dbReference type="Proteomes" id="UP000054321"/>
    </source>
</evidence>
<dbReference type="FunCoup" id="A0A0C3D5R1">
    <property type="interactions" value="159"/>
</dbReference>
<evidence type="ECO:0000256" key="3">
    <source>
        <dbReference type="ARBA" id="ARBA00022989"/>
    </source>
</evidence>
<dbReference type="InterPro" id="IPR000620">
    <property type="entry name" value="EamA_dom"/>
</dbReference>
<protein>
    <recommendedName>
        <fullName evidence="6">EamA domain-containing protein</fullName>
    </recommendedName>
</protein>
<gene>
    <name evidence="7" type="ORF">OIDMADRAFT_176678</name>
</gene>
<feature type="transmembrane region" description="Helical" evidence="5">
    <location>
        <begin position="230"/>
        <end position="248"/>
    </location>
</feature>
<comment type="subcellular location">
    <subcellularLocation>
        <location evidence="1">Membrane</location>
        <topology evidence="1">Multi-pass membrane protein</topology>
    </subcellularLocation>
</comment>
<feature type="domain" description="EamA" evidence="6">
    <location>
        <begin position="285"/>
        <end position="429"/>
    </location>
</feature>
<feature type="transmembrane region" description="Helical" evidence="5">
    <location>
        <begin position="316"/>
        <end position="335"/>
    </location>
</feature>
<evidence type="ECO:0000313" key="7">
    <source>
        <dbReference type="EMBL" id="KIN06634.1"/>
    </source>
</evidence>
<reference evidence="7 8" key="1">
    <citation type="submission" date="2014-04" db="EMBL/GenBank/DDBJ databases">
        <authorList>
            <consortium name="DOE Joint Genome Institute"/>
            <person name="Kuo A."/>
            <person name="Martino E."/>
            <person name="Perotto S."/>
            <person name="Kohler A."/>
            <person name="Nagy L.G."/>
            <person name="Floudas D."/>
            <person name="Copeland A."/>
            <person name="Barry K.W."/>
            <person name="Cichocki N."/>
            <person name="Veneault-Fourrey C."/>
            <person name="LaButti K."/>
            <person name="Lindquist E.A."/>
            <person name="Lipzen A."/>
            <person name="Lundell T."/>
            <person name="Morin E."/>
            <person name="Murat C."/>
            <person name="Sun H."/>
            <person name="Tunlid A."/>
            <person name="Henrissat B."/>
            <person name="Grigoriev I.V."/>
            <person name="Hibbett D.S."/>
            <person name="Martin F."/>
            <person name="Nordberg H.P."/>
            <person name="Cantor M.N."/>
            <person name="Hua S.X."/>
        </authorList>
    </citation>
    <scope>NUCLEOTIDE SEQUENCE [LARGE SCALE GENOMIC DNA]</scope>
    <source>
        <strain evidence="7 8">Zn</strain>
    </source>
</reference>
<keyword evidence="4 5" id="KW-0472">Membrane</keyword>
<proteinExistence type="predicted"/>
<feature type="domain" description="EamA" evidence="6">
    <location>
        <begin position="115"/>
        <end position="241"/>
    </location>
</feature>
<dbReference type="InParanoid" id="A0A0C3D5R1"/>
<evidence type="ECO:0000256" key="5">
    <source>
        <dbReference type="SAM" id="Phobius"/>
    </source>
</evidence>